<feature type="domain" description="CDC20/Fizzy WD40" evidence="7">
    <location>
        <begin position="294"/>
        <end position="584"/>
    </location>
</feature>
<dbReference type="FunCoup" id="A0A0D2WGF9">
    <property type="interactions" value="207"/>
</dbReference>
<sequence length="607" mass="65271">MELDGIPALRLTPRRPAGPAAARVPVTPTASSASSDDFAFAAPASPASTAQGQRQQQQQQQQQQRLDADRFIPLRDGDWDFALTGSSPAELKPKNTLSLLLQTELLGGIVYPPESGDDSTTMPPNNKAAVVTPVTLPMTQIMPQVPPTLLNFGSPSRSDSFSSAGGSNHGSPSSSSSSSASYGRNSASSAAFVSPTRRSISMDETTRRFVRQPSNLSNSSGDAASSPLESPSFPRKLSSDYYSPTAPVPLGTRSDESLQTSPFSTSAISALSERILTSPKPVLRKISRHAARILDAPDLQDDFYLNLLDWSSLNMVSVALGSSVFLWGANTAKVTKLCDLSEGLAVTSLSFVQRGTHLGVGTTAGTVQLWDVEKNKKVQTLNGHTGRVGALAWNGSLVASGSRDRSIHIYDVRMHRPLVRELQAHKQEVCGLKWSPDGTMLASGGNDNKLHIWKLDQMREPILRFSEHAAAVKAIAWSPHQHGLLASGGGTADKTIRFWNTTLGACLTHIETGSQVCNLAWSKSSPELVSTHGYSQNQIVVWRYPQLSQLAILTGHTMRVLYLALSPDGETVVTGAGDETLRFWHVFSQPGNSRQQTSALQSVARIR</sequence>
<dbReference type="eggNOG" id="KOG0305">
    <property type="taxonomic scope" value="Eukaryota"/>
</dbReference>
<evidence type="ECO:0000313" key="8">
    <source>
        <dbReference type="EMBL" id="KJE88495.1"/>
    </source>
</evidence>
<feature type="region of interest" description="Disordered" evidence="6">
    <location>
        <begin position="146"/>
        <end position="236"/>
    </location>
</feature>
<accession>A0A0D2WGF9</accession>
<dbReference type="InParanoid" id="A0A0D2WGF9"/>
<dbReference type="STRING" id="595528.A0A0D2WGF9"/>
<protein>
    <submittedName>
        <fullName evidence="8">Fzr1 protein</fullName>
    </submittedName>
</protein>
<dbReference type="Gene3D" id="2.130.10.10">
    <property type="entry name" value="YVTN repeat-like/Quinoprotein amine dehydrogenase"/>
    <property type="match status" value="1"/>
</dbReference>
<feature type="compositionally biased region" description="Low complexity" evidence="6">
    <location>
        <begin position="153"/>
        <end position="191"/>
    </location>
</feature>
<proteinExistence type="inferred from homology"/>
<evidence type="ECO:0000256" key="2">
    <source>
        <dbReference type="ARBA" id="ARBA00022574"/>
    </source>
</evidence>
<dbReference type="EMBL" id="KE346360">
    <property type="protein sequence ID" value="KJE88495.1"/>
    <property type="molecule type" value="Genomic_DNA"/>
</dbReference>
<reference evidence="9" key="1">
    <citation type="submission" date="2011-02" db="EMBL/GenBank/DDBJ databases">
        <title>The Genome Sequence of Capsaspora owczarzaki ATCC 30864.</title>
        <authorList>
            <person name="Russ C."/>
            <person name="Cuomo C."/>
            <person name="Burger G."/>
            <person name="Gray M.W."/>
            <person name="Holland P.W.H."/>
            <person name="King N."/>
            <person name="Lang F.B.F."/>
            <person name="Roger A.J."/>
            <person name="Ruiz-Trillo I."/>
            <person name="Young S.K."/>
            <person name="Zeng Q."/>
            <person name="Gargeya S."/>
            <person name="Alvarado L."/>
            <person name="Berlin A."/>
            <person name="Chapman S.B."/>
            <person name="Chen Z."/>
            <person name="Freedman E."/>
            <person name="Gellesch M."/>
            <person name="Goldberg J."/>
            <person name="Griggs A."/>
            <person name="Gujja S."/>
            <person name="Heilman E."/>
            <person name="Heiman D."/>
            <person name="Howarth C."/>
            <person name="Mehta T."/>
            <person name="Neiman D."/>
            <person name="Pearson M."/>
            <person name="Roberts A."/>
            <person name="Saif S."/>
            <person name="Shea T."/>
            <person name="Shenoy N."/>
            <person name="Sisk P."/>
            <person name="Stolte C."/>
            <person name="Sykes S."/>
            <person name="White J."/>
            <person name="Yandava C."/>
            <person name="Haas B."/>
            <person name="Nusbaum C."/>
            <person name="Birren B."/>
        </authorList>
    </citation>
    <scope>NUCLEOTIDE SEQUENCE</scope>
    <source>
        <strain evidence="9">ATCC 30864</strain>
    </source>
</reference>
<dbReference type="PANTHER" id="PTHR19918">
    <property type="entry name" value="CELL DIVISION CYCLE 20 CDC20 FIZZY -RELATED"/>
    <property type="match status" value="1"/>
</dbReference>
<dbReference type="PhylomeDB" id="A0A0D2WGF9"/>
<dbReference type="AlphaFoldDB" id="A0A0D2WGF9"/>
<dbReference type="Pfam" id="PF24807">
    <property type="entry name" value="WD40_CDC20-Fz"/>
    <property type="match status" value="1"/>
</dbReference>
<comment type="similarity">
    <text evidence="1">Belongs to the WD repeat CDC20/Fizzy family.</text>
</comment>
<dbReference type="SMART" id="SM00320">
    <property type="entry name" value="WD40"/>
    <property type="match status" value="6"/>
</dbReference>
<organism evidence="8 9">
    <name type="scientific">Capsaspora owczarzaki (strain ATCC 30864)</name>
    <dbReference type="NCBI Taxonomy" id="595528"/>
    <lineage>
        <taxon>Eukaryota</taxon>
        <taxon>Filasterea</taxon>
        <taxon>Capsaspora</taxon>
    </lineage>
</organism>
<feature type="region of interest" description="Disordered" evidence="6">
    <location>
        <begin position="1"/>
        <end position="66"/>
    </location>
</feature>
<dbReference type="CDD" id="cd00200">
    <property type="entry name" value="WD40"/>
    <property type="match status" value="1"/>
</dbReference>
<dbReference type="GO" id="GO:1990757">
    <property type="term" value="F:ubiquitin ligase activator activity"/>
    <property type="evidence" value="ECO:0007669"/>
    <property type="project" value="TreeGrafter"/>
</dbReference>
<evidence type="ECO:0000256" key="1">
    <source>
        <dbReference type="ARBA" id="ARBA00006445"/>
    </source>
</evidence>
<feature type="compositionally biased region" description="Polar residues" evidence="6">
    <location>
        <begin position="212"/>
        <end position="229"/>
    </location>
</feature>
<dbReference type="GO" id="GO:0005680">
    <property type="term" value="C:anaphase-promoting complex"/>
    <property type="evidence" value="ECO:0007669"/>
    <property type="project" value="TreeGrafter"/>
</dbReference>
<dbReference type="InterPro" id="IPR056150">
    <property type="entry name" value="WD40_CDC20-Fz"/>
</dbReference>
<evidence type="ECO:0000313" key="9">
    <source>
        <dbReference type="Proteomes" id="UP000008743"/>
    </source>
</evidence>
<dbReference type="PANTHER" id="PTHR19918:SF1">
    <property type="entry name" value="FIZZY-RELATED PROTEIN HOMOLOG"/>
    <property type="match status" value="1"/>
</dbReference>
<dbReference type="RefSeq" id="XP_004365016.2">
    <property type="nucleotide sequence ID" value="XM_004364959.2"/>
</dbReference>
<dbReference type="GO" id="GO:1905786">
    <property type="term" value="P:positive regulation of anaphase-promoting complex-dependent catabolic process"/>
    <property type="evidence" value="ECO:0007669"/>
    <property type="project" value="TreeGrafter"/>
</dbReference>
<evidence type="ECO:0000256" key="5">
    <source>
        <dbReference type="PROSITE-ProRule" id="PRU00221"/>
    </source>
</evidence>
<name>A0A0D2WGF9_CAPO3</name>
<dbReference type="GO" id="GO:0010997">
    <property type="term" value="F:anaphase-promoting complex binding"/>
    <property type="evidence" value="ECO:0007669"/>
    <property type="project" value="InterPro"/>
</dbReference>
<dbReference type="SUPFAM" id="SSF50978">
    <property type="entry name" value="WD40 repeat-like"/>
    <property type="match status" value="1"/>
</dbReference>
<dbReference type="InterPro" id="IPR036322">
    <property type="entry name" value="WD40_repeat_dom_sf"/>
</dbReference>
<feature type="repeat" description="WD" evidence="5">
    <location>
        <begin position="553"/>
        <end position="586"/>
    </location>
</feature>
<dbReference type="OrthoDB" id="10263272at2759"/>
<dbReference type="GO" id="GO:0031145">
    <property type="term" value="P:anaphase-promoting complex-dependent catabolic process"/>
    <property type="evidence" value="ECO:0007669"/>
    <property type="project" value="TreeGrafter"/>
</dbReference>
<feature type="repeat" description="WD" evidence="5">
    <location>
        <begin position="381"/>
        <end position="420"/>
    </location>
</feature>
<feature type="compositionally biased region" description="Low complexity" evidence="6">
    <location>
        <begin position="7"/>
        <end position="65"/>
    </location>
</feature>
<feature type="repeat" description="WD" evidence="5">
    <location>
        <begin position="422"/>
        <end position="463"/>
    </location>
</feature>
<dbReference type="InterPro" id="IPR033010">
    <property type="entry name" value="Cdc20/Fizzy"/>
</dbReference>
<keyword evidence="3" id="KW-0677">Repeat</keyword>
<evidence type="ECO:0000259" key="7">
    <source>
        <dbReference type="Pfam" id="PF24807"/>
    </source>
</evidence>
<dbReference type="PROSITE" id="PS50082">
    <property type="entry name" value="WD_REPEATS_2"/>
    <property type="match status" value="4"/>
</dbReference>
<dbReference type="Proteomes" id="UP000008743">
    <property type="component" value="Unassembled WGS sequence"/>
</dbReference>
<dbReference type="InterPro" id="IPR015943">
    <property type="entry name" value="WD40/YVTN_repeat-like_dom_sf"/>
</dbReference>
<evidence type="ECO:0000256" key="3">
    <source>
        <dbReference type="ARBA" id="ARBA00022737"/>
    </source>
</evidence>
<dbReference type="PROSITE" id="PS50294">
    <property type="entry name" value="WD_REPEATS_REGION"/>
    <property type="match status" value="3"/>
</dbReference>
<keyword evidence="9" id="KW-1185">Reference proteome</keyword>
<evidence type="ECO:0000256" key="4">
    <source>
        <dbReference type="ARBA" id="ARBA00023306"/>
    </source>
</evidence>
<evidence type="ECO:0000256" key="6">
    <source>
        <dbReference type="SAM" id="MobiDB-lite"/>
    </source>
</evidence>
<gene>
    <name evidence="8" type="ORF">CAOG_000145</name>
</gene>
<feature type="repeat" description="WD" evidence="5">
    <location>
        <begin position="346"/>
        <end position="380"/>
    </location>
</feature>
<keyword evidence="4" id="KW-0131">Cell cycle</keyword>
<dbReference type="InterPro" id="IPR001680">
    <property type="entry name" value="WD40_rpt"/>
</dbReference>
<keyword evidence="2 5" id="KW-0853">WD repeat</keyword>